<keyword evidence="3" id="KW-0408">Iron</keyword>
<dbReference type="InterPro" id="IPR017896">
    <property type="entry name" value="4Fe4S_Fe-S-bd"/>
</dbReference>
<keyword evidence="7" id="KW-1185">Reference proteome</keyword>
<name>A0A1A6DU57_9BURK</name>
<protein>
    <submittedName>
        <fullName evidence="6">4Fe-4S ferredoxin</fullName>
    </submittedName>
</protein>
<dbReference type="PROSITE" id="PS51379">
    <property type="entry name" value="4FE4S_FER_2"/>
    <property type="match status" value="4"/>
</dbReference>
<feature type="domain" description="4Fe-4S ferredoxin-type" evidence="5">
    <location>
        <begin position="597"/>
        <end position="626"/>
    </location>
</feature>
<evidence type="ECO:0000256" key="1">
    <source>
        <dbReference type="ARBA" id="ARBA00022485"/>
    </source>
</evidence>
<dbReference type="Pfam" id="PF12838">
    <property type="entry name" value="Fer4_7"/>
    <property type="match status" value="1"/>
</dbReference>
<gene>
    <name evidence="6" type="ORF">A9O67_04620</name>
</gene>
<organism evidence="6 7">
    <name type="scientific">Tepidimonas fonticaldi</name>
    <dbReference type="NCBI Taxonomy" id="1101373"/>
    <lineage>
        <taxon>Bacteria</taxon>
        <taxon>Pseudomonadati</taxon>
        <taxon>Pseudomonadota</taxon>
        <taxon>Betaproteobacteria</taxon>
        <taxon>Burkholderiales</taxon>
        <taxon>Tepidimonas</taxon>
    </lineage>
</organism>
<feature type="domain" description="4Fe-4S ferredoxin-type" evidence="5">
    <location>
        <begin position="566"/>
        <end position="595"/>
    </location>
</feature>
<evidence type="ECO:0000313" key="6">
    <source>
        <dbReference type="EMBL" id="OBS30330.1"/>
    </source>
</evidence>
<evidence type="ECO:0000259" key="5">
    <source>
        <dbReference type="PROSITE" id="PS51379"/>
    </source>
</evidence>
<dbReference type="Pfam" id="PF00037">
    <property type="entry name" value="Fer4"/>
    <property type="match status" value="1"/>
</dbReference>
<evidence type="ECO:0000256" key="2">
    <source>
        <dbReference type="ARBA" id="ARBA00022723"/>
    </source>
</evidence>
<dbReference type="PANTHER" id="PTHR43687">
    <property type="entry name" value="ADENYLYLSULFATE REDUCTASE, BETA SUBUNIT"/>
    <property type="match status" value="1"/>
</dbReference>
<dbReference type="Gene3D" id="3.30.70.20">
    <property type="match status" value="3"/>
</dbReference>
<dbReference type="AlphaFoldDB" id="A0A1A6DU57"/>
<dbReference type="GO" id="GO:0046872">
    <property type="term" value="F:metal ion binding"/>
    <property type="evidence" value="ECO:0007669"/>
    <property type="project" value="UniProtKB-KW"/>
</dbReference>
<dbReference type="RefSeq" id="WP_068608674.1">
    <property type="nucleotide sequence ID" value="NZ_LZDH01000056.1"/>
</dbReference>
<proteinExistence type="predicted"/>
<dbReference type="InterPro" id="IPR017900">
    <property type="entry name" value="4Fe4S_Fe_S_CS"/>
</dbReference>
<feature type="domain" description="4Fe-4S ferredoxin-type" evidence="5">
    <location>
        <begin position="189"/>
        <end position="218"/>
    </location>
</feature>
<dbReference type="EMBL" id="LZDH01000056">
    <property type="protein sequence ID" value="OBS30330.1"/>
    <property type="molecule type" value="Genomic_DNA"/>
</dbReference>
<keyword evidence="2" id="KW-0479">Metal-binding</keyword>
<dbReference type="PROSITE" id="PS00198">
    <property type="entry name" value="4FE4S_FER_1"/>
    <property type="match status" value="4"/>
</dbReference>
<dbReference type="InterPro" id="IPR050572">
    <property type="entry name" value="Fe-S_Ferredoxin"/>
</dbReference>
<dbReference type="GO" id="GO:0051539">
    <property type="term" value="F:4 iron, 4 sulfur cluster binding"/>
    <property type="evidence" value="ECO:0007669"/>
    <property type="project" value="UniProtKB-KW"/>
</dbReference>
<feature type="domain" description="4Fe-4S ferredoxin-type" evidence="5">
    <location>
        <begin position="342"/>
        <end position="371"/>
    </location>
</feature>
<dbReference type="Pfam" id="PF13187">
    <property type="entry name" value="Fer4_9"/>
    <property type="match status" value="1"/>
</dbReference>
<dbReference type="OrthoDB" id="9808559at2"/>
<dbReference type="Proteomes" id="UP000091969">
    <property type="component" value="Unassembled WGS sequence"/>
</dbReference>
<accession>A0A1A6DU57</accession>
<dbReference type="SUPFAM" id="SSF54862">
    <property type="entry name" value="4Fe-4S ferredoxins"/>
    <property type="match status" value="1"/>
</dbReference>
<dbReference type="PANTHER" id="PTHR43687:SF4">
    <property type="entry name" value="BLR5484 PROTEIN"/>
    <property type="match status" value="1"/>
</dbReference>
<evidence type="ECO:0000256" key="4">
    <source>
        <dbReference type="ARBA" id="ARBA00023014"/>
    </source>
</evidence>
<keyword evidence="4" id="KW-0411">Iron-sulfur</keyword>
<keyword evidence="1" id="KW-0004">4Fe-4S</keyword>
<evidence type="ECO:0000313" key="7">
    <source>
        <dbReference type="Proteomes" id="UP000091969"/>
    </source>
</evidence>
<comment type="caution">
    <text evidence="6">The sequence shown here is derived from an EMBL/GenBank/DDBJ whole genome shotgun (WGS) entry which is preliminary data.</text>
</comment>
<evidence type="ECO:0000256" key="3">
    <source>
        <dbReference type="ARBA" id="ARBA00023004"/>
    </source>
</evidence>
<sequence>MTILACTCNRTQPIDEAALARALGEPVALHHALCRREAAAFQRAARADAPLTVACTQEQRLFAELAEATEGVPPADVRPIRFVNLRETGGWSRDARQATPKMAALLAAARLPDPDPVPTVRYDSGRARLLVIGPLEVAQALAERLADVWQVTLLGTGGALAQAHRFPVLAGRVMGLTGWLGAFTLRWVDDNPIALDLCTRCNACVAACPEGAIGLDYQVDLNACRAHRDCVRVCEAPGAIDFAREAEEQQAEFDAVLDLRPAPAFTQHAPPQGYVHLPPGLDAEARLARLWVLRELVGTFDKPRFFRYQQRLCAHARNEKVGCQACVEVCSASAIRSDAERQRIVIEPHLCVGCGACSTVCPSGALTFAYPDPAHQGRALKTLLATHRAAGGRDAALLLHSQGAGQRLLEDWGRAARLDTGVHGVPARVIPWALWHTASTGLELWLAAIAWGASQVWLLLTDEEAPQYAEALRAQMAVAQAILHGLGYRGEHLRLLQARDARDLAALDAEVRSLAPAQGVAQPATFAALADKRATLELALEHLIAHAPVRPADGVVALPAAGAPLGTLQVNPDACTLCMSCVGACPAGALQDNPAAPQLRFIEKNCVQCGLCARTCPEKAITLQPRLWLDARRREPRVLHEQPPFHCVRCGKPFGTLKGVETMLARLSAHPMFQGAAAERLRMCGDCRVIDLHTSSHEVRITDL</sequence>
<reference evidence="6 7" key="1">
    <citation type="submission" date="2016-06" db="EMBL/GenBank/DDBJ databases">
        <title>Genome sequence of Tepidimonas fonticaldi PL17.</title>
        <authorList>
            <person name="Pinnaka A.K."/>
        </authorList>
    </citation>
    <scope>NUCLEOTIDE SEQUENCE [LARGE SCALE GENOMIC DNA]</scope>
    <source>
        <strain evidence="6 7">PL17</strain>
    </source>
</reference>
<dbReference type="STRING" id="1101373.A9O67_04620"/>